<evidence type="ECO:0000256" key="4">
    <source>
        <dbReference type="ARBA" id="ARBA00023125"/>
    </source>
</evidence>
<dbReference type="GO" id="GO:0003677">
    <property type="term" value="F:DNA binding"/>
    <property type="evidence" value="ECO:0007669"/>
    <property type="project" value="UniProtKB-UniRule"/>
</dbReference>
<dbReference type="OrthoDB" id="9785687at2"/>
<dbReference type="InterPro" id="IPR004107">
    <property type="entry name" value="Integrase_SAM-like_N"/>
</dbReference>
<protein>
    <submittedName>
        <fullName evidence="9">Integrase family protein</fullName>
    </submittedName>
</protein>
<reference evidence="9 10" key="2">
    <citation type="journal article" date="2011" name="Stand. Genomic Sci.">
        <title>Complete genome sequence of Mahella australiensis type strain (50-1 BON).</title>
        <authorList>
            <person name="Sikorski J."/>
            <person name="Teshima H."/>
            <person name="Nolan M."/>
            <person name="Lucas S."/>
            <person name="Hammon N."/>
            <person name="Deshpande S."/>
            <person name="Cheng J.F."/>
            <person name="Pitluck S."/>
            <person name="Liolios K."/>
            <person name="Pagani I."/>
            <person name="Ivanova N."/>
            <person name="Huntemann M."/>
            <person name="Mavromatis K."/>
            <person name="Ovchinikova G."/>
            <person name="Pati A."/>
            <person name="Tapia R."/>
            <person name="Han C."/>
            <person name="Goodwin L."/>
            <person name="Chen A."/>
            <person name="Palaniappan K."/>
            <person name="Land M."/>
            <person name="Hauser L."/>
            <person name="Ngatchou-Djao O.D."/>
            <person name="Rohde M."/>
            <person name="Pukall R."/>
            <person name="Spring S."/>
            <person name="Abt B."/>
            <person name="Goker M."/>
            <person name="Detter J.C."/>
            <person name="Woyke T."/>
            <person name="Bristow J."/>
            <person name="Markowitz V."/>
            <person name="Hugenholtz P."/>
            <person name="Eisen J.A."/>
            <person name="Kyrpides N.C."/>
            <person name="Klenk H.P."/>
            <person name="Lapidus A."/>
        </authorList>
    </citation>
    <scope>NUCLEOTIDE SEQUENCE [LARGE SCALE GENOMIC DNA]</scope>
    <source>
        <strain evidence="10">DSM 15567 / CIP 107919 / 50-1 BON</strain>
    </source>
</reference>
<keyword evidence="4 6" id="KW-0238">DNA-binding</keyword>
<dbReference type="AlphaFoldDB" id="F4A0E8"/>
<gene>
    <name evidence="9" type="ordered locus">Mahau_2887</name>
</gene>
<comment type="function">
    <text evidence="1">Site-specific tyrosine recombinase, which acts by catalyzing the cutting and rejoining of the recombining DNA molecules.</text>
</comment>
<evidence type="ECO:0000313" key="10">
    <source>
        <dbReference type="Proteomes" id="UP000008457"/>
    </source>
</evidence>
<accession>F4A0E8</accession>
<dbReference type="Pfam" id="PF00589">
    <property type="entry name" value="Phage_integrase"/>
    <property type="match status" value="1"/>
</dbReference>
<organism evidence="9 10">
    <name type="scientific">Mahella australiensis (strain DSM 15567 / CIP 107919 / 50-1 BON)</name>
    <dbReference type="NCBI Taxonomy" id="697281"/>
    <lineage>
        <taxon>Bacteria</taxon>
        <taxon>Bacillati</taxon>
        <taxon>Bacillota</taxon>
        <taxon>Clostridia</taxon>
        <taxon>Thermoanaerobacterales</taxon>
        <taxon>Thermoanaerobacterales Family IV. Incertae Sedis</taxon>
        <taxon>Mahella</taxon>
    </lineage>
</organism>
<evidence type="ECO:0000256" key="5">
    <source>
        <dbReference type="ARBA" id="ARBA00023172"/>
    </source>
</evidence>
<keyword evidence="10" id="KW-1185">Reference proteome</keyword>
<feature type="domain" description="Core-binding (CB)" evidence="8">
    <location>
        <begin position="54"/>
        <end position="147"/>
    </location>
</feature>
<dbReference type="GO" id="GO:0015074">
    <property type="term" value="P:DNA integration"/>
    <property type="evidence" value="ECO:0007669"/>
    <property type="project" value="UniProtKB-KW"/>
</dbReference>
<dbReference type="PANTHER" id="PTHR30349">
    <property type="entry name" value="PHAGE INTEGRASE-RELATED"/>
    <property type="match status" value="1"/>
</dbReference>
<sequence>MVVVKKNNRWYVVLYMPPYGQQWFAGGTTKKEAELKEAELKLKKEAGTISSAKYALGSFLDQWLETVKSNLASSTYESYVQTVNLHLKPALGNIALGKLKPIDIQRYYTAELNGGRKDNKKTVGSGLSSTTVLYHHRVLHRALETAVKWGLISRNPADMVDPPRKAKKEINTLNEKQIHILLSGIKDEYLYMPVFLAVMTGMRRGEILGLRWRDVDLQNGIIYVTQALYQRKAGIPTFTEPKTPQSKRAIQISDAVIKALEKHKAEQDKNRSYFTSKYAPYDLVCCMQDGKPINPESLSSYFADTTKRLGFPVRFHDLRHTHASLLLKAGINPKIVSERLGHNSIEITLNTYSHVMPGLQKEAADKFEEMLKNGTSH</sequence>
<dbReference type="Gene3D" id="1.10.443.10">
    <property type="entry name" value="Intergrase catalytic core"/>
    <property type="match status" value="1"/>
</dbReference>
<dbReference type="InterPro" id="IPR044068">
    <property type="entry name" value="CB"/>
</dbReference>
<keyword evidence="5" id="KW-0233">DNA recombination</keyword>
<keyword evidence="3" id="KW-0229">DNA integration</keyword>
<feature type="domain" description="Tyr recombinase" evidence="7">
    <location>
        <begin position="168"/>
        <end position="365"/>
    </location>
</feature>
<dbReference type="PROSITE" id="PS51898">
    <property type="entry name" value="TYR_RECOMBINASE"/>
    <property type="match status" value="1"/>
</dbReference>
<dbReference type="HOGENOM" id="CLU_027562_17_1_9"/>
<dbReference type="PANTHER" id="PTHR30349:SF64">
    <property type="entry name" value="PROPHAGE INTEGRASE INTD-RELATED"/>
    <property type="match status" value="1"/>
</dbReference>
<dbReference type="KEGG" id="mas:Mahau_2887"/>
<dbReference type="Pfam" id="PF14659">
    <property type="entry name" value="Phage_int_SAM_3"/>
    <property type="match status" value="1"/>
</dbReference>
<dbReference type="STRING" id="697281.Mahau_2887"/>
<dbReference type="InterPro" id="IPR011010">
    <property type="entry name" value="DNA_brk_join_enz"/>
</dbReference>
<dbReference type="PROSITE" id="PS51900">
    <property type="entry name" value="CB"/>
    <property type="match status" value="1"/>
</dbReference>
<dbReference type="eggNOG" id="COG0582">
    <property type="taxonomic scope" value="Bacteria"/>
</dbReference>
<evidence type="ECO:0000256" key="2">
    <source>
        <dbReference type="ARBA" id="ARBA00008857"/>
    </source>
</evidence>
<evidence type="ECO:0000313" key="9">
    <source>
        <dbReference type="EMBL" id="AEE98009.1"/>
    </source>
</evidence>
<name>F4A0E8_MAHA5</name>
<evidence type="ECO:0000259" key="8">
    <source>
        <dbReference type="PROSITE" id="PS51900"/>
    </source>
</evidence>
<dbReference type="EMBL" id="CP002360">
    <property type="protein sequence ID" value="AEE98009.1"/>
    <property type="molecule type" value="Genomic_DNA"/>
</dbReference>
<dbReference type="SUPFAM" id="SSF56349">
    <property type="entry name" value="DNA breaking-rejoining enzymes"/>
    <property type="match status" value="1"/>
</dbReference>
<evidence type="ECO:0000256" key="6">
    <source>
        <dbReference type="PROSITE-ProRule" id="PRU01248"/>
    </source>
</evidence>
<comment type="similarity">
    <text evidence="2">Belongs to the 'phage' integrase family.</text>
</comment>
<dbReference type="InterPro" id="IPR002104">
    <property type="entry name" value="Integrase_catalytic"/>
</dbReference>
<dbReference type="InterPro" id="IPR010998">
    <property type="entry name" value="Integrase_recombinase_N"/>
</dbReference>
<dbReference type="InterPro" id="IPR050090">
    <property type="entry name" value="Tyrosine_recombinase_XerCD"/>
</dbReference>
<dbReference type="CDD" id="cd01189">
    <property type="entry name" value="INT_ICEBs1_C_like"/>
    <property type="match status" value="1"/>
</dbReference>
<dbReference type="Proteomes" id="UP000008457">
    <property type="component" value="Chromosome"/>
</dbReference>
<evidence type="ECO:0000259" key="7">
    <source>
        <dbReference type="PROSITE" id="PS51898"/>
    </source>
</evidence>
<dbReference type="RefSeq" id="WP_013782420.1">
    <property type="nucleotide sequence ID" value="NC_015520.1"/>
</dbReference>
<proteinExistence type="inferred from homology"/>
<dbReference type="InterPro" id="IPR013762">
    <property type="entry name" value="Integrase-like_cat_sf"/>
</dbReference>
<dbReference type="GO" id="GO:0006310">
    <property type="term" value="P:DNA recombination"/>
    <property type="evidence" value="ECO:0007669"/>
    <property type="project" value="UniProtKB-KW"/>
</dbReference>
<dbReference type="Gene3D" id="1.10.150.130">
    <property type="match status" value="1"/>
</dbReference>
<evidence type="ECO:0000256" key="3">
    <source>
        <dbReference type="ARBA" id="ARBA00022908"/>
    </source>
</evidence>
<reference evidence="10" key="1">
    <citation type="submission" date="2010-11" db="EMBL/GenBank/DDBJ databases">
        <title>The complete genome of Mahella australiensis DSM 15567.</title>
        <authorList>
            <consortium name="US DOE Joint Genome Institute (JGI-PGF)"/>
            <person name="Lucas S."/>
            <person name="Copeland A."/>
            <person name="Lapidus A."/>
            <person name="Bruce D."/>
            <person name="Goodwin L."/>
            <person name="Pitluck S."/>
            <person name="Kyrpides N."/>
            <person name="Mavromatis K."/>
            <person name="Pagani I."/>
            <person name="Ivanova N."/>
            <person name="Teshima H."/>
            <person name="Brettin T."/>
            <person name="Detter J.C."/>
            <person name="Han C."/>
            <person name="Tapia R."/>
            <person name="Land M."/>
            <person name="Hauser L."/>
            <person name="Markowitz V."/>
            <person name="Cheng J.-F."/>
            <person name="Hugenholtz P."/>
            <person name="Woyke T."/>
            <person name="Wu D."/>
            <person name="Spring S."/>
            <person name="Pukall R."/>
            <person name="Steenblock K."/>
            <person name="Schneider S."/>
            <person name="Klenk H.-P."/>
            <person name="Eisen J.A."/>
        </authorList>
    </citation>
    <scope>NUCLEOTIDE SEQUENCE [LARGE SCALE GENOMIC DNA]</scope>
    <source>
        <strain evidence="10">DSM 15567 / CIP 107919 / 50-1 BON</strain>
    </source>
</reference>
<evidence type="ECO:0000256" key="1">
    <source>
        <dbReference type="ARBA" id="ARBA00003283"/>
    </source>
</evidence>